<protein>
    <recommendedName>
        <fullName evidence="3">XRE family transcriptional regulator</fullName>
    </recommendedName>
</protein>
<sequence>MALSDGRTATGRAVGEAQLREALRTGPFSLALHTALSTRGLALHRVRERLSERGIQVGVTTLSYWQRGVRHPGRLESLRVVAALEDLLGLPEHALTRLLEPRDTKVHPAGRRYSTMIGSGIGLVLAQLGAPQDGGLHTVMQSESVTVDARRRLASRESQQVLRAHREDVDRYLAVHVGEQGCATERVDVTGLVNCRLGRVRRNQEAGLVAAELLFDTRLRAGDTTMVRYRFHDGTGEPCREYSRGFLYAGSAYALQIAFDRAALPVRCRSFTQTSVSGAPAFTAELTLNAHGTVHLFDQETDPGLVGVCWDWE</sequence>
<evidence type="ECO:0000313" key="1">
    <source>
        <dbReference type="EMBL" id="MCS0604409.1"/>
    </source>
</evidence>
<accession>A0ABT2B7B9</accession>
<dbReference type="RefSeq" id="WP_258781104.1">
    <property type="nucleotide sequence ID" value="NZ_JANUGP010000021.1"/>
</dbReference>
<gene>
    <name evidence="1" type="ORF">NX794_24820</name>
</gene>
<comment type="caution">
    <text evidence="1">The sequence shown here is derived from an EMBL/GenBank/DDBJ whole genome shotgun (WGS) entry which is preliminary data.</text>
</comment>
<evidence type="ECO:0000313" key="2">
    <source>
        <dbReference type="Proteomes" id="UP001205612"/>
    </source>
</evidence>
<organism evidence="1 2">
    <name type="scientific">Streptomyces pyxinicus</name>
    <dbReference type="NCBI Taxonomy" id="2970331"/>
    <lineage>
        <taxon>Bacteria</taxon>
        <taxon>Bacillati</taxon>
        <taxon>Actinomycetota</taxon>
        <taxon>Actinomycetes</taxon>
        <taxon>Kitasatosporales</taxon>
        <taxon>Streptomycetaceae</taxon>
        <taxon>Streptomyces</taxon>
    </lineage>
</organism>
<name>A0ABT2B7B9_9ACTN</name>
<evidence type="ECO:0008006" key="3">
    <source>
        <dbReference type="Google" id="ProtNLM"/>
    </source>
</evidence>
<proteinExistence type="predicted"/>
<reference evidence="1 2" key="1">
    <citation type="submission" date="2022-08" db="EMBL/GenBank/DDBJ databases">
        <authorList>
            <person name="Somphong A."/>
            <person name="Phongsopitanun W."/>
        </authorList>
    </citation>
    <scope>NUCLEOTIDE SEQUENCE [LARGE SCALE GENOMIC DNA]</scope>
    <source>
        <strain evidence="1 2">LP11</strain>
    </source>
</reference>
<dbReference type="Proteomes" id="UP001205612">
    <property type="component" value="Unassembled WGS sequence"/>
</dbReference>
<dbReference type="EMBL" id="JANUGP010000021">
    <property type="protein sequence ID" value="MCS0604409.1"/>
    <property type="molecule type" value="Genomic_DNA"/>
</dbReference>
<keyword evidence="2" id="KW-1185">Reference proteome</keyword>